<evidence type="ECO:0000313" key="1">
    <source>
        <dbReference type="EMBL" id="RZC40212.1"/>
    </source>
</evidence>
<proteinExistence type="predicted"/>
<organism evidence="1 2">
    <name type="scientific">Asbolus verrucosus</name>
    <name type="common">Desert ironclad beetle</name>
    <dbReference type="NCBI Taxonomy" id="1661398"/>
    <lineage>
        <taxon>Eukaryota</taxon>
        <taxon>Metazoa</taxon>
        <taxon>Ecdysozoa</taxon>
        <taxon>Arthropoda</taxon>
        <taxon>Hexapoda</taxon>
        <taxon>Insecta</taxon>
        <taxon>Pterygota</taxon>
        <taxon>Neoptera</taxon>
        <taxon>Endopterygota</taxon>
        <taxon>Coleoptera</taxon>
        <taxon>Polyphaga</taxon>
        <taxon>Cucujiformia</taxon>
        <taxon>Tenebrionidae</taxon>
        <taxon>Pimeliinae</taxon>
        <taxon>Asbolus</taxon>
    </lineage>
</organism>
<keyword evidence="2" id="KW-1185">Reference proteome</keyword>
<sequence>SWRCEKLEFHLEKFLEGWIGLWPRSSDGTLRRQRNIVMSVVAGQIHFYKKWIADAWYDVVGRLITMLQD</sequence>
<feature type="non-terminal residue" evidence="1">
    <location>
        <position position="69"/>
    </location>
</feature>
<name>A0A482W4Y1_ASBVE</name>
<evidence type="ECO:0000313" key="2">
    <source>
        <dbReference type="Proteomes" id="UP000292052"/>
    </source>
</evidence>
<feature type="non-terminal residue" evidence="1">
    <location>
        <position position="1"/>
    </location>
</feature>
<comment type="caution">
    <text evidence="1">The sequence shown here is derived from an EMBL/GenBank/DDBJ whole genome shotgun (WGS) entry which is preliminary data.</text>
</comment>
<gene>
    <name evidence="1" type="ORF">BDFB_014157</name>
</gene>
<dbReference type="EMBL" id="QDEB01028027">
    <property type="protein sequence ID" value="RZC40212.1"/>
    <property type="molecule type" value="Genomic_DNA"/>
</dbReference>
<reference evidence="1 2" key="1">
    <citation type="submission" date="2017-03" db="EMBL/GenBank/DDBJ databases">
        <title>Genome of the blue death feigning beetle - Asbolus verrucosus.</title>
        <authorList>
            <person name="Rider S.D."/>
        </authorList>
    </citation>
    <scope>NUCLEOTIDE SEQUENCE [LARGE SCALE GENOMIC DNA]</scope>
    <source>
        <strain evidence="1">Butters</strain>
        <tissue evidence="1">Head and leg muscle</tissue>
    </source>
</reference>
<dbReference type="Proteomes" id="UP000292052">
    <property type="component" value="Unassembled WGS sequence"/>
</dbReference>
<accession>A0A482W4Y1</accession>
<dbReference type="AlphaFoldDB" id="A0A482W4Y1"/>
<protein>
    <submittedName>
        <fullName evidence="1">Uncharacterized protein</fullName>
    </submittedName>
</protein>